<gene>
    <name evidence="2" type="ORF">dsmv_1315</name>
</gene>
<dbReference type="Pfam" id="PF01926">
    <property type="entry name" value="MMR_HSR1"/>
    <property type="match status" value="1"/>
</dbReference>
<evidence type="ECO:0000313" key="2">
    <source>
        <dbReference type="EMBL" id="EPR43289.1"/>
    </source>
</evidence>
<dbReference type="OrthoDB" id="5406017at2"/>
<dbReference type="Proteomes" id="UP000014977">
    <property type="component" value="Unassembled WGS sequence"/>
</dbReference>
<evidence type="ECO:0000313" key="3">
    <source>
        <dbReference type="Proteomes" id="UP000014977"/>
    </source>
</evidence>
<sequence>MTPDGIPEFAIVGHPNEGKSSVVSTLAEDDSVRISPAPGETLQCRTFPVTIDGREIIRFTDTPGFQNPRQTLQWMREYSGPDTLMVAAFRQAHADRKEFRDDVELFLPIERGAGIIYVVDGSRPVRGVDRSEMEILRLTGRPRMAVINCKDDETGYIEAWKAEFRKHFNAVRVFNAHKATYAERISLLENLENIDQDWQPALETVISAFKKDWRYRNLQTAEIICTLLEASLTHSVSRNFTDRIDEASAKKALQARFNQDIEEMERTAHQKIRRLFKHNIFNVDLPPQSILHEDLFDERTWQLLGLTPKQLITAAGLGGAAVGALVDVAAHGLTFGIFSAIGGLVGAGWAAFGGAERLAKTKVVGMQLGGTQIHVGPMGNIQFLYILLDRALIYYSHIINWAHGRRGLPGSREGAAKAPVKAGFTTQWDDSAKRLCVEFFKAVRSGDDSGRDAGRKAMKGLIIDTLEIISRSERPYGLVFKQ</sequence>
<keyword evidence="3" id="KW-1185">Reference proteome</keyword>
<dbReference type="STRING" id="897.B2D07_08580"/>
<evidence type="ECO:0000259" key="1">
    <source>
        <dbReference type="Pfam" id="PF01926"/>
    </source>
</evidence>
<dbReference type="InterPro" id="IPR006073">
    <property type="entry name" value="GTP-bd"/>
</dbReference>
<name>S7V9D4_DESML</name>
<dbReference type="EMBL" id="ATHJ01000057">
    <property type="protein sequence ID" value="EPR43289.1"/>
    <property type="molecule type" value="Genomic_DNA"/>
</dbReference>
<dbReference type="Gene3D" id="3.40.50.300">
    <property type="entry name" value="P-loop containing nucleotide triphosphate hydrolases"/>
    <property type="match status" value="1"/>
</dbReference>
<reference evidence="2 3" key="1">
    <citation type="journal article" date="2013" name="Genome Announc.">
        <title>Draft genome sequences for three mercury-methylating, sulfate-reducing bacteria.</title>
        <authorList>
            <person name="Brown S.D."/>
            <person name="Hurt R.A.Jr."/>
            <person name="Gilmour C.C."/>
            <person name="Elias D.A."/>
        </authorList>
    </citation>
    <scope>NUCLEOTIDE SEQUENCE [LARGE SCALE GENOMIC DNA]</scope>
    <source>
        <strain evidence="2 3">DSM 2059</strain>
    </source>
</reference>
<organism evidence="2 3">
    <name type="scientific">Desulfococcus multivorans DSM 2059</name>
    <dbReference type="NCBI Taxonomy" id="1121405"/>
    <lineage>
        <taxon>Bacteria</taxon>
        <taxon>Pseudomonadati</taxon>
        <taxon>Thermodesulfobacteriota</taxon>
        <taxon>Desulfobacteria</taxon>
        <taxon>Desulfobacterales</taxon>
        <taxon>Desulfococcaceae</taxon>
        <taxon>Desulfococcus</taxon>
    </lineage>
</organism>
<dbReference type="PATRIC" id="fig|1121405.3.peg.619"/>
<proteinExistence type="predicted"/>
<accession>S7V9D4</accession>
<dbReference type="Pfam" id="PF11981">
    <property type="entry name" value="DUF3482"/>
    <property type="match status" value="1"/>
</dbReference>
<dbReference type="AlphaFoldDB" id="S7V9D4"/>
<feature type="domain" description="G" evidence="1">
    <location>
        <begin position="9"/>
        <end position="148"/>
    </location>
</feature>
<dbReference type="GO" id="GO:0005525">
    <property type="term" value="F:GTP binding"/>
    <property type="evidence" value="ECO:0007669"/>
    <property type="project" value="InterPro"/>
</dbReference>
<dbReference type="eggNOG" id="COG1159">
    <property type="taxonomic scope" value="Bacteria"/>
</dbReference>
<dbReference type="RefSeq" id="WP_020875662.1">
    <property type="nucleotide sequence ID" value="NZ_ATHJ01000057.1"/>
</dbReference>
<protein>
    <recommendedName>
        <fullName evidence="1">G domain-containing protein</fullName>
    </recommendedName>
</protein>
<dbReference type="InterPro" id="IPR027417">
    <property type="entry name" value="P-loop_NTPase"/>
</dbReference>
<dbReference type="InterPro" id="IPR021871">
    <property type="entry name" value="DUF3482"/>
</dbReference>
<comment type="caution">
    <text evidence="2">The sequence shown here is derived from an EMBL/GenBank/DDBJ whole genome shotgun (WGS) entry which is preliminary data.</text>
</comment>
<dbReference type="SUPFAM" id="SSF52540">
    <property type="entry name" value="P-loop containing nucleoside triphosphate hydrolases"/>
    <property type="match status" value="1"/>
</dbReference>